<keyword evidence="6" id="KW-0503">Monooxygenase</keyword>
<keyword evidence="10" id="KW-1185">Reference proteome</keyword>
<dbReference type="PANTHER" id="PTHR24305">
    <property type="entry name" value="CYTOCHROME P450"/>
    <property type="match status" value="1"/>
</dbReference>
<evidence type="ECO:0008006" key="11">
    <source>
        <dbReference type="Google" id="ProtNLM"/>
    </source>
</evidence>
<keyword evidence="5 6" id="KW-0408">Iron</keyword>
<dbReference type="InterPro" id="IPR050121">
    <property type="entry name" value="Cytochrome_P450_monoxygenase"/>
</dbReference>
<organism evidence="9 10">
    <name type="scientific">Remersonia thermophila</name>
    <dbReference type="NCBI Taxonomy" id="72144"/>
    <lineage>
        <taxon>Eukaryota</taxon>
        <taxon>Fungi</taxon>
        <taxon>Dikarya</taxon>
        <taxon>Ascomycota</taxon>
        <taxon>Pezizomycotina</taxon>
        <taxon>Sordariomycetes</taxon>
        <taxon>Sordariomycetidae</taxon>
        <taxon>Sordariales</taxon>
        <taxon>Sordariales incertae sedis</taxon>
        <taxon>Remersonia</taxon>
    </lineage>
</organism>
<evidence type="ECO:0000256" key="3">
    <source>
        <dbReference type="ARBA" id="ARBA00022617"/>
    </source>
</evidence>
<comment type="caution">
    <text evidence="9">The sequence shown here is derived from an EMBL/GenBank/DDBJ whole genome shotgun (WGS) entry which is preliminary data.</text>
</comment>
<evidence type="ECO:0000313" key="10">
    <source>
        <dbReference type="Proteomes" id="UP001600064"/>
    </source>
</evidence>
<comment type="cofactor">
    <cofactor evidence="1">
        <name>heme</name>
        <dbReference type="ChEBI" id="CHEBI:30413"/>
    </cofactor>
</comment>
<keyword evidence="4 6" id="KW-0479">Metal-binding</keyword>
<gene>
    <name evidence="9" type="ORF">VTJ83DRAFT_3567</name>
</gene>
<keyword evidence="3 6" id="KW-0349">Heme</keyword>
<dbReference type="PANTHER" id="PTHR24305:SF166">
    <property type="entry name" value="CYTOCHROME P450 12A4, MITOCHONDRIAL-RELATED"/>
    <property type="match status" value="1"/>
</dbReference>
<evidence type="ECO:0000256" key="6">
    <source>
        <dbReference type="RuleBase" id="RU000461"/>
    </source>
</evidence>
<feature type="region of interest" description="Disordered" evidence="7">
    <location>
        <begin position="510"/>
        <end position="529"/>
    </location>
</feature>
<keyword evidence="6" id="KW-0560">Oxidoreductase</keyword>
<evidence type="ECO:0000256" key="2">
    <source>
        <dbReference type="ARBA" id="ARBA00010617"/>
    </source>
</evidence>
<dbReference type="GeneID" id="98124603"/>
<name>A0ABR4DEH4_9PEZI</name>
<dbReference type="CDD" id="cd11070">
    <property type="entry name" value="CYP56-like"/>
    <property type="match status" value="1"/>
</dbReference>
<dbReference type="PROSITE" id="PS00086">
    <property type="entry name" value="CYTOCHROME_P450"/>
    <property type="match status" value="1"/>
</dbReference>
<evidence type="ECO:0000256" key="4">
    <source>
        <dbReference type="ARBA" id="ARBA00022723"/>
    </source>
</evidence>
<dbReference type="Gene3D" id="1.10.630.10">
    <property type="entry name" value="Cytochrome P450"/>
    <property type="match status" value="1"/>
</dbReference>
<comment type="similarity">
    <text evidence="2 6">Belongs to the cytochrome P450 family.</text>
</comment>
<evidence type="ECO:0000256" key="1">
    <source>
        <dbReference type="ARBA" id="ARBA00001971"/>
    </source>
</evidence>
<dbReference type="SUPFAM" id="SSF48264">
    <property type="entry name" value="Cytochrome P450"/>
    <property type="match status" value="1"/>
</dbReference>
<dbReference type="InterPro" id="IPR002401">
    <property type="entry name" value="Cyt_P450_E_grp-I"/>
</dbReference>
<dbReference type="PRINTS" id="PR00463">
    <property type="entry name" value="EP450I"/>
</dbReference>
<sequence length="656" mass="72349">MAFAVLAAVGAALAVVVYTYVAGLRKNIAKARKTGFVYIVSPVSPYNLVWQLSFFIWVPLIKLLPRSLWDNWLFVVLPEWGYATKQEHFRRLGTETFVVASPGDLILFTEHAGLIHQLTQRREIFPKDVSVYGVLEMFGRNVLTTEGALWRLHRKVTSASFNEKNAAHTFAEAIGQTRGLLGRWFGADGERAGTTGTIKTLEHDTMRWALNIIGYVGFGLRLLWPGQTMPDDVDPKLAKYGSLEPPPGHTLTFADSVELTLQRIVAILIFNETLLGLLPFRFAKEAYKAKRNFLKYMDEFLKDKMEEAKRGGEPRDGMDIMGQLVRSKYSEKMARAEGKISGGGGSSSSSSTGFQLTDAEIVGNAFIMIVAGHETTANTLHFALLELANNPAAQRCLQRDVDGLFGGADPSAWDYERSIGPLLASHVGACINETLRLMPPVTGIPKVVTHDTDQTANVDGRAHVMPAGLKCTILAVSAHRNPRWWPTRPSGRSGSETDLDDFLPERWFRQAPGGEAPSKEDDDGIVDRGDYGGFQGSDVSAALFRPVRGSYLPFSDGPRSCLGRRIAMVEMAAALAVIFQRYSVELAVDEWASDAAVEAMGPEERRALYGKAQAKSRDVISKADSILTLKLHHGLYVPVRFVKRGCERFVSDPLLQ</sequence>
<dbReference type="EMBL" id="JAZGUE010000003">
    <property type="protein sequence ID" value="KAL2268721.1"/>
    <property type="molecule type" value="Genomic_DNA"/>
</dbReference>
<evidence type="ECO:0000256" key="8">
    <source>
        <dbReference type="SAM" id="Phobius"/>
    </source>
</evidence>
<evidence type="ECO:0000256" key="5">
    <source>
        <dbReference type="ARBA" id="ARBA00023004"/>
    </source>
</evidence>
<evidence type="ECO:0000256" key="7">
    <source>
        <dbReference type="SAM" id="MobiDB-lite"/>
    </source>
</evidence>
<evidence type="ECO:0000313" key="9">
    <source>
        <dbReference type="EMBL" id="KAL2268721.1"/>
    </source>
</evidence>
<keyword evidence="8" id="KW-0472">Membrane</keyword>
<keyword evidence="8" id="KW-1133">Transmembrane helix</keyword>
<dbReference type="Pfam" id="PF00067">
    <property type="entry name" value="p450"/>
    <property type="match status" value="2"/>
</dbReference>
<keyword evidence="8" id="KW-0812">Transmembrane</keyword>
<dbReference type="InterPro" id="IPR001128">
    <property type="entry name" value="Cyt_P450"/>
</dbReference>
<dbReference type="RefSeq" id="XP_070867445.1">
    <property type="nucleotide sequence ID" value="XM_071009959.1"/>
</dbReference>
<dbReference type="InterPro" id="IPR036396">
    <property type="entry name" value="Cyt_P450_sf"/>
</dbReference>
<protein>
    <recommendedName>
        <fullName evidence="11">Cytochrome P450</fullName>
    </recommendedName>
</protein>
<reference evidence="9 10" key="1">
    <citation type="journal article" date="2024" name="Commun. Biol.">
        <title>Comparative genomic analysis of thermophilic fungi reveals convergent evolutionary adaptations and gene losses.</title>
        <authorList>
            <person name="Steindorff A.S."/>
            <person name="Aguilar-Pontes M.V."/>
            <person name="Robinson A.J."/>
            <person name="Andreopoulos B."/>
            <person name="LaButti K."/>
            <person name="Kuo A."/>
            <person name="Mondo S."/>
            <person name="Riley R."/>
            <person name="Otillar R."/>
            <person name="Haridas S."/>
            <person name="Lipzen A."/>
            <person name="Grimwood J."/>
            <person name="Schmutz J."/>
            <person name="Clum A."/>
            <person name="Reid I.D."/>
            <person name="Moisan M.C."/>
            <person name="Butler G."/>
            <person name="Nguyen T.T.M."/>
            <person name="Dewar K."/>
            <person name="Conant G."/>
            <person name="Drula E."/>
            <person name="Henrissat B."/>
            <person name="Hansel C."/>
            <person name="Singer S."/>
            <person name="Hutchinson M.I."/>
            <person name="de Vries R.P."/>
            <person name="Natvig D.O."/>
            <person name="Powell A.J."/>
            <person name="Tsang A."/>
            <person name="Grigoriev I.V."/>
        </authorList>
    </citation>
    <scope>NUCLEOTIDE SEQUENCE [LARGE SCALE GENOMIC DNA]</scope>
    <source>
        <strain evidence="9 10">ATCC 22073</strain>
    </source>
</reference>
<accession>A0ABR4DEH4</accession>
<feature type="transmembrane region" description="Helical" evidence="8">
    <location>
        <begin position="35"/>
        <end position="58"/>
    </location>
</feature>
<dbReference type="InterPro" id="IPR017972">
    <property type="entry name" value="Cyt_P450_CS"/>
</dbReference>
<proteinExistence type="inferred from homology"/>
<dbReference type="PRINTS" id="PR00385">
    <property type="entry name" value="P450"/>
</dbReference>
<dbReference type="Proteomes" id="UP001600064">
    <property type="component" value="Unassembled WGS sequence"/>
</dbReference>